<evidence type="ECO:0000256" key="3">
    <source>
        <dbReference type="ARBA" id="ARBA00022485"/>
    </source>
</evidence>
<dbReference type="Gene3D" id="3.30.70.20">
    <property type="match status" value="1"/>
</dbReference>
<comment type="cofactor">
    <cofactor evidence="1">
        <name>[4Fe-4S] cluster</name>
        <dbReference type="ChEBI" id="CHEBI:49883"/>
    </cofactor>
</comment>
<keyword evidence="10" id="KW-1185">Reference proteome</keyword>
<evidence type="ECO:0000313" key="10">
    <source>
        <dbReference type="Proteomes" id="UP000199400"/>
    </source>
</evidence>
<keyword evidence="6" id="KW-0408">Iron</keyword>
<reference evidence="10" key="1">
    <citation type="submission" date="2016-10" db="EMBL/GenBank/DDBJ databases">
        <authorList>
            <person name="Varghese N."/>
            <person name="Submissions S."/>
        </authorList>
    </citation>
    <scope>NUCLEOTIDE SEQUENCE [LARGE SCALE GENOMIC DNA]</scope>
    <source>
        <strain evidence="10">ATCC 25963</strain>
    </source>
</reference>
<dbReference type="EMBL" id="FOMX01000031">
    <property type="protein sequence ID" value="SFF14348.1"/>
    <property type="molecule type" value="Genomic_DNA"/>
</dbReference>
<dbReference type="NCBIfam" id="NF033683">
    <property type="entry name" value="di_4Fe-4S_YfhL"/>
    <property type="match status" value="1"/>
</dbReference>
<proteinExistence type="predicted"/>
<dbReference type="AlphaFoldDB" id="A0A1I2GAX5"/>
<keyword evidence="3" id="KW-0004">4Fe-4S</keyword>
<dbReference type="RefSeq" id="WP_096325824.1">
    <property type="nucleotide sequence ID" value="NZ_FOMX01000031.1"/>
</dbReference>
<feature type="domain" description="4Fe-4S ferredoxin-type" evidence="8">
    <location>
        <begin position="1"/>
        <end position="29"/>
    </location>
</feature>
<accession>A0A1I2GAX5</accession>
<sequence length="104" mass="11661">MATHITEECINCGACEPECPNEAISEGDDRYVIDPNLCTECVGFHDYEACQAVCPVECCVPDPERRESEETLLERARKLHPEKSFPSVADLPSDLSRFRSAKKK</sequence>
<keyword evidence="4" id="KW-0479">Metal-binding</keyword>
<dbReference type="PANTHER" id="PTHR24960:SF79">
    <property type="entry name" value="PHOTOSYSTEM I IRON-SULFUR CENTER"/>
    <property type="match status" value="1"/>
</dbReference>
<dbReference type="OrthoDB" id="9803397at2"/>
<dbReference type="InterPro" id="IPR050157">
    <property type="entry name" value="PSI_iron-sulfur_center"/>
</dbReference>
<keyword evidence="7" id="KW-0411">Iron-sulfur</keyword>
<dbReference type="FunFam" id="3.30.70.20:FF:000045">
    <property type="entry name" value="Ferredoxin, 4Fe-4S"/>
    <property type="match status" value="1"/>
</dbReference>
<evidence type="ECO:0000256" key="7">
    <source>
        <dbReference type="ARBA" id="ARBA00023014"/>
    </source>
</evidence>
<protein>
    <submittedName>
        <fullName evidence="9">4Fe-4S dicluster domain-containing protein</fullName>
    </submittedName>
</protein>
<name>A0A1I2GAX5_9BACT</name>
<evidence type="ECO:0000256" key="2">
    <source>
        <dbReference type="ARBA" id="ARBA00022448"/>
    </source>
</evidence>
<dbReference type="InterPro" id="IPR047927">
    <property type="entry name" value="YfhL-like"/>
</dbReference>
<keyword evidence="5" id="KW-0249">Electron transport</keyword>
<dbReference type="Pfam" id="PF00037">
    <property type="entry name" value="Fer4"/>
    <property type="match status" value="1"/>
</dbReference>
<evidence type="ECO:0000313" key="9">
    <source>
        <dbReference type="EMBL" id="SFF14348.1"/>
    </source>
</evidence>
<dbReference type="Proteomes" id="UP000199400">
    <property type="component" value="Unassembled WGS sequence"/>
</dbReference>
<dbReference type="GO" id="GO:0005737">
    <property type="term" value="C:cytoplasm"/>
    <property type="evidence" value="ECO:0007669"/>
    <property type="project" value="TreeGrafter"/>
</dbReference>
<gene>
    <name evidence="9" type="ORF">SAMN02745121_07154</name>
</gene>
<evidence type="ECO:0000256" key="6">
    <source>
        <dbReference type="ARBA" id="ARBA00023004"/>
    </source>
</evidence>
<keyword evidence="2" id="KW-0813">Transport</keyword>
<evidence type="ECO:0000256" key="5">
    <source>
        <dbReference type="ARBA" id="ARBA00022982"/>
    </source>
</evidence>
<dbReference type="GO" id="GO:0046872">
    <property type="term" value="F:metal ion binding"/>
    <property type="evidence" value="ECO:0007669"/>
    <property type="project" value="UniProtKB-KW"/>
</dbReference>
<dbReference type="SUPFAM" id="SSF54862">
    <property type="entry name" value="4Fe-4S ferredoxins"/>
    <property type="match status" value="1"/>
</dbReference>
<dbReference type="PROSITE" id="PS00198">
    <property type="entry name" value="4FE4S_FER_1"/>
    <property type="match status" value="1"/>
</dbReference>
<evidence type="ECO:0000256" key="1">
    <source>
        <dbReference type="ARBA" id="ARBA00001966"/>
    </source>
</evidence>
<dbReference type="PROSITE" id="PS51379">
    <property type="entry name" value="4FE4S_FER_2"/>
    <property type="match status" value="1"/>
</dbReference>
<evidence type="ECO:0000256" key="4">
    <source>
        <dbReference type="ARBA" id="ARBA00022723"/>
    </source>
</evidence>
<dbReference type="PANTHER" id="PTHR24960">
    <property type="entry name" value="PHOTOSYSTEM I IRON-SULFUR CENTER-RELATED"/>
    <property type="match status" value="1"/>
</dbReference>
<dbReference type="InterPro" id="IPR017900">
    <property type="entry name" value="4Fe4S_Fe_S_CS"/>
</dbReference>
<dbReference type="GO" id="GO:0051539">
    <property type="term" value="F:4 iron, 4 sulfur cluster binding"/>
    <property type="evidence" value="ECO:0007669"/>
    <property type="project" value="UniProtKB-KW"/>
</dbReference>
<dbReference type="STRING" id="54.SAMN02745121_07154"/>
<dbReference type="InterPro" id="IPR017896">
    <property type="entry name" value="4Fe4S_Fe-S-bd"/>
</dbReference>
<evidence type="ECO:0000259" key="8">
    <source>
        <dbReference type="PROSITE" id="PS51379"/>
    </source>
</evidence>
<organism evidence="9 10">
    <name type="scientific">Nannocystis exedens</name>
    <dbReference type="NCBI Taxonomy" id="54"/>
    <lineage>
        <taxon>Bacteria</taxon>
        <taxon>Pseudomonadati</taxon>
        <taxon>Myxococcota</taxon>
        <taxon>Polyangia</taxon>
        <taxon>Nannocystales</taxon>
        <taxon>Nannocystaceae</taxon>
        <taxon>Nannocystis</taxon>
    </lineage>
</organism>